<evidence type="ECO:0000256" key="5">
    <source>
        <dbReference type="ARBA" id="ARBA00023235"/>
    </source>
</evidence>
<dbReference type="PROSITE" id="PS50198">
    <property type="entry name" value="PPIC_PPIASE_2"/>
    <property type="match status" value="1"/>
</dbReference>
<reference evidence="9 10" key="1">
    <citation type="submission" date="2016-10" db="EMBL/GenBank/DDBJ databases">
        <authorList>
            <person name="de Groot N.N."/>
        </authorList>
    </citation>
    <scope>NUCLEOTIDE SEQUENCE [LARGE SCALE GENOMIC DNA]</scope>
    <source>
        <strain evidence="9 10">DSM 17073</strain>
    </source>
</reference>
<dbReference type="EMBL" id="FOXC01000049">
    <property type="protein sequence ID" value="SFP72713.1"/>
    <property type="molecule type" value="Genomic_DNA"/>
</dbReference>
<keyword evidence="4 6" id="KW-0697">Rotamase</keyword>
<evidence type="ECO:0000256" key="3">
    <source>
        <dbReference type="ARBA" id="ARBA00022729"/>
    </source>
</evidence>
<evidence type="ECO:0000259" key="7">
    <source>
        <dbReference type="PROSITE" id="PS50198"/>
    </source>
</evidence>
<evidence type="ECO:0000313" key="8">
    <source>
        <dbReference type="EMBL" id="GEM02643.1"/>
    </source>
</evidence>
<evidence type="ECO:0000256" key="2">
    <source>
        <dbReference type="ARBA" id="ARBA00013194"/>
    </source>
</evidence>
<dbReference type="Pfam" id="PF13145">
    <property type="entry name" value="Rotamase_2"/>
    <property type="match status" value="1"/>
</dbReference>
<evidence type="ECO:0000313" key="11">
    <source>
        <dbReference type="Proteomes" id="UP000321547"/>
    </source>
</evidence>
<feature type="domain" description="PpiC" evidence="7">
    <location>
        <begin position="148"/>
        <end position="240"/>
    </location>
</feature>
<dbReference type="InterPro" id="IPR050245">
    <property type="entry name" value="PrsA_foldase"/>
</dbReference>
<dbReference type="PANTHER" id="PTHR47245">
    <property type="entry name" value="PEPTIDYLPROLYL ISOMERASE"/>
    <property type="match status" value="1"/>
</dbReference>
<dbReference type="OrthoDB" id="2677468at2"/>
<name>A0A1I5SPN2_9BACI</name>
<dbReference type="Proteomes" id="UP000242243">
    <property type="component" value="Unassembled WGS sequence"/>
</dbReference>
<keyword evidence="11" id="KW-1185">Reference proteome</keyword>
<evidence type="ECO:0000256" key="4">
    <source>
        <dbReference type="ARBA" id="ARBA00023110"/>
    </source>
</evidence>
<proteinExistence type="predicted"/>
<protein>
    <recommendedName>
        <fullName evidence="2">peptidylprolyl isomerase</fullName>
        <ecNumber evidence="2">5.2.1.8</ecNumber>
    </recommendedName>
</protein>
<comment type="catalytic activity">
    <reaction evidence="1">
        <text>[protein]-peptidylproline (omega=180) = [protein]-peptidylproline (omega=0)</text>
        <dbReference type="Rhea" id="RHEA:16237"/>
        <dbReference type="Rhea" id="RHEA-COMP:10747"/>
        <dbReference type="Rhea" id="RHEA-COMP:10748"/>
        <dbReference type="ChEBI" id="CHEBI:83833"/>
        <dbReference type="ChEBI" id="CHEBI:83834"/>
        <dbReference type="EC" id="5.2.1.8"/>
    </reaction>
</comment>
<reference evidence="8 11" key="2">
    <citation type="submission" date="2019-07" db="EMBL/GenBank/DDBJ databases">
        <title>Whole genome shotgun sequence of Halolactibacillus halophilus NBRC 100868.</title>
        <authorList>
            <person name="Hosoyama A."/>
            <person name="Uohara A."/>
            <person name="Ohji S."/>
            <person name="Ichikawa N."/>
        </authorList>
    </citation>
    <scope>NUCLEOTIDE SEQUENCE [LARGE SCALE GENOMIC DNA]</scope>
    <source>
        <strain evidence="8 11">NBRC 100868</strain>
    </source>
</reference>
<accession>A0A1I5SPN2</accession>
<dbReference type="Gene3D" id="3.10.50.40">
    <property type="match status" value="1"/>
</dbReference>
<keyword evidence="5 6" id="KW-0413">Isomerase</keyword>
<evidence type="ECO:0000313" key="9">
    <source>
        <dbReference type="EMBL" id="SFP72713.1"/>
    </source>
</evidence>
<dbReference type="EC" id="5.2.1.8" evidence="2"/>
<keyword evidence="3" id="KW-0732">Signal</keyword>
<dbReference type="PANTHER" id="PTHR47245:SF1">
    <property type="entry name" value="FOLDASE PROTEIN PRSA"/>
    <property type="match status" value="1"/>
</dbReference>
<sequence>MKKLLVFLAIILVTNGATYFLTRESADRNEPVAEIDGEPIAFDTWMMYLETHYGKEALEALITEEITEKISAEENIDINERIIDLEVMRMHTLYGQLPENQVAQKEALWRDNIQSRLLMERLLTREVSVSDADIDAYYQEHQKDFNFSRWIELSEIEVASKGVADTIYQALEDGADFHALAREYATTEEMLETGGYLGFYSDDSTFLTEDYKSRVNLLDAYSYSEPFRNGSGYSIVYLGRDLPAVTLSLADVRDYIRTELAIEQLAYLPDAQTLWEAHDVEWIY</sequence>
<dbReference type="InterPro" id="IPR027304">
    <property type="entry name" value="Trigger_fact/SurA_dom_sf"/>
</dbReference>
<dbReference type="RefSeq" id="WP_089833742.1">
    <property type="nucleotide sequence ID" value="NZ_BJWI01000049.1"/>
</dbReference>
<dbReference type="InterPro" id="IPR046357">
    <property type="entry name" value="PPIase_dom_sf"/>
</dbReference>
<gene>
    <name evidence="8" type="ORF">HHA03_21750</name>
    <name evidence="9" type="ORF">SAMN05421839_1496</name>
</gene>
<evidence type="ECO:0000256" key="6">
    <source>
        <dbReference type="PROSITE-ProRule" id="PRU00278"/>
    </source>
</evidence>
<dbReference type="Gene3D" id="1.10.4030.10">
    <property type="entry name" value="Porin chaperone SurA, peptide-binding domain"/>
    <property type="match status" value="1"/>
</dbReference>
<dbReference type="GO" id="GO:0003755">
    <property type="term" value="F:peptidyl-prolyl cis-trans isomerase activity"/>
    <property type="evidence" value="ECO:0007669"/>
    <property type="project" value="UniProtKB-KW"/>
</dbReference>
<dbReference type="SUPFAM" id="SSF54534">
    <property type="entry name" value="FKBP-like"/>
    <property type="match status" value="1"/>
</dbReference>
<dbReference type="Proteomes" id="UP000321547">
    <property type="component" value="Unassembled WGS sequence"/>
</dbReference>
<evidence type="ECO:0000256" key="1">
    <source>
        <dbReference type="ARBA" id="ARBA00000971"/>
    </source>
</evidence>
<dbReference type="STRING" id="306540.SAMN05421839_1496"/>
<dbReference type="AlphaFoldDB" id="A0A1I5SPN2"/>
<dbReference type="InterPro" id="IPR000297">
    <property type="entry name" value="PPIase_PpiC"/>
</dbReference>
<organism evidence="9 10">
    <name type="scientific">Halolactibacillus halophilus</name>
    <dbReference type="NCBI Taxonomy" id="306540"/>
    <lineage>
        <taxon>Bacteria</taxon>
        <taxon>Bacillati</taxon>
        <taxon>Bacillota</taxon>
        <taxon>Bacilli</taxon>
        <taxon>Bacillales</taxon>
        <taxon>Bacillaceae</taxon>
        <taxon>Halolactibacillus</taxon>
    </lineage>
</organism>
<dbReference type="EMBL" id="BJWI01000049">
    <property type="protein sequence ID" value="GEM02643.1"/>
    <property type="molecule type" value="Genomic_DNA"/>
</dbReference>
<dbReference type="SUPFAM" id="SSF109998">
    <property type="entry name" value="Triger factor/SurA peptide-binding domain-like"/>
    <property type="match status" value="1"/>
</dbReference>
<evidence type="ECO:0000313" key="10">
    <source>
        <dbReference type="Proteomes" id="UP000242243"/>
    </source>
</evidence>